<evidence type="ECO:0000256" key="3">
    <source>
        <dbReference type="ARBA" id="ARBA00023128"/>
    </source>
</evidence>
<dbReference type="AlphaFoldDB" id="A0A8H7PYK7"/>
<evidence type="ECO:0000313" key="8">
    <source>
        <dbReference type="Proteomes" id="UP000654370"/>
    </source>
</evidence>
<dbReference type="InterPro" id="IPR006571">
    <property type="entry name" value="TLDc_dom"/>
</dbReference>
<dbReference type="OrthoDB" id="26679at2759"/>
<evidence type="ECO:0000256" key="5">
    <source>
        <dbReference type="SAM" id="MobiDB-lite"/>
    </source>
</evidence>
<evidence type="ECO:0000256" key="1">
    <source>
        <dbReference type="ARBA" id="ARBA00004173"/>
    </source>
</evidence>
<dbReference type="EMBL" id="JAEPQZ010000004">
    <property type="protein sequence ID" value="KAG2182290.1"/>
    <property type="molecule type" value="Genomic_DNA"/>
</dbReference>
<keyword evidence="8" id="KW-1185">Reference proteome</keyword>
<gene>
    <name evidence="7" type="ORF">INT43_007217</name>
</gene>
<dbReference type="PANTHER" id="PTHR23354">
    <property type="entry name" value="NUCLEOLAR PROTEIN 7/ESTROGEN RECEPTOR COACTIVATOR-RELATED"/>
    <property type="match status" value="1"/>
</dbReference>
<dbReference type="GO" id="GO:0005739">
    <property type="term" value="C:mitochondrion"/>
    <property type="evidence" value="ECO:0007669"/>
    <property type="project" value="UniProtKB-SubCell"/>
</dbReference>
<name>A0A8H7PYK7_MORIS</name>
<sequence length="392" mass="44789">MTNYAKTTLLANGLALKRERPIAYTNKESPLDQVDVRWFAAPIYSQPAIPPPLTIPDLDQGSPSKANRRKRGKSLGRGPSLRLKTLFVSPLPHRLMLQDTSIHPYQLQKEPRNNCLQQLRSPPLRSPVEGKQKDDLSNEDRFWLRNTTTHIYQHHNQVNENWLIRKLSLTKLQLSSVSVNRLQRQFSFKKAIETLTKQESIREVYWKHKMPAPKLIDRQADTDPVLTETLAEALRPHLPMRMRLASSWTLLYSLDQHGISLSTLYRKVKGKGPCVLAIKDANDEIFGGYLNEPLKPSSSYYGTGECFLWRATQADSDNCSVRAYPWTGKNEYMVLSETDFIAIGGGDGKFGLWLHSDLERGHTDECPTFDNEPLASSRKFDCVELEIWGFKP</sequence>
<keyword evidence="3" id="KW-0496">Mitochondrion</keyword>
<organism evidence="7 8">
    <name type="scientific">Mortierella isabellina</name>
    <name type="common">Filamentous fungus</name>
    <name type="synonym">Umbelopsis isabellina</name>
    <dbReference type="NCBI Taxonomy" id="91625"/>
    <lineage>
        <taxon>Eukaryota</taxon>
        <taxon>Fungi</taxon>
        <taxon>Fungi incertae sedis</taxon>
        <taxon>Mucoromycota</taxon>
        <taxon>Mucoromycotina</taxon>
        <taxon>Umbelopsidomycetes</taxon>
        <taxon>Umbelopsidales</taxon>
        <taxon>Umbelopsidaceae</taxon>
        <taxon>Umbelopsis</taxon>
    </lineage>
</organism>
<comment type="subcellular location">
    <subcellularLocation>
        <location evidence="1">Mitochondrion</location>
    </subcellularLocation>
</comment>
<evidence type="ECO:0000256" key="2">
    <source>
        <dbReference type="ARBA" id="ARBA00009540"/>
    </source>
</evidence>
<dbReference type="Pfam" id="PF07534">
    <property type="entry name" value="TLD"/>
    <property type="match status" value="1"/>
</dbReference>
<comment type="similarity">
    <text evidence="2">Belongs to the OXR1 family.</text>
</comment>
<evidence type="ECO:0000259" key="6">
    <source>
        <dbReference type="PROSITE" id="PS51886"/>
    </source>
</evidence>
<dbReference type="Proteomes" id="UP000654370">
    <property type="component" value="Unassembled WGS sequence"/>
</dbReference>
<reference evidence="7" key="1">
    <citation type="submission" date="2020-12" db="EMBL/GenBank/DDBJ databases">
        <title>Metabolic potential, ecology and presence of endohyphal bacteria is reflected in genomic diversity of Mucoromycotina.</title>
        <authorList>
            <person name="Muszewska A."/>
            <person name="Okrasinska A."/>
            <person name="Steczkiewicz K."/>
            <person name="Drgas O."/>
            <person name="Orlowska M."/>
            <person name="Perlinska-Lenart U."/>
            <person name="Aleksandrzak-Piekarczyk T."/>
            <person name="Szatraj K."/>
            <person name="Zielenkiewicz U."/>
            <person name="Pilsyk S."/>
            <person name="Malc E."/>
            <person name="Mieczkowski P."/>
            <person name="Kruszewska J.S."/>
            <person name="Biernat P."/>
            <person name="Pawlowska J."/>
        </authorList>
    </citation>
    <scope>NUCLEOTIDE SEQUENCE</scope>
    <source>
        <strain evidence="7">WA0000067209</strain>
    </source>
</reference>
<feature type="region of interest" description="Disordered" evidence="5">
    <location>
        <begin position="111"/>
        <end position="133"/>
    </location>
</feature>
<dbReference type="PROSITE" id="PS51886">
    <property type="entry name" value="TLDC"/>
    <property type="match status" value="1"/>
</dbReference>
<dbReference type="SMART" id="SM00584">
    <property type="entry name" value="TLDc"/>
    <property type="match status" value="1"/>
</dbReference>
<feature type="domain" description="TLDc" evidence="6">
    <location>
        <begin position="224"/>
        <end position="391"/>
    </location>
</feature>
<comment type="caution">
    <text evidence="7">The sequence shown here is derived from an EMBL/GenBank/DDBJ whole genome shotgun (WGS) entry which is preliminary data.</text>
</comment>
<proteinExistence type="inferred from homology"/>
<dbReference type="GO" id="GO:0006979">
    <property type="term" value="P:response to oxidative stress"/>
    <property type="evidence" value="ECO:0007669"/>
    <property type="project" value="TreeGrafter"/>
</dbReference>
<dbReference type="GO" id="GO:0005634">
    <property type="term" value="C:nucleus"/>
    <property type="evidence" value="ECO:0007669"/>
    <property type="project" value="TreeGrafter"/>
</dbReference>
<dbReference type="PANTHER" id="PTHR23354:SF62">
    <property type="entry name" value="MUSTARD, ISOFORM V"/>
    <property type="match status" value="1"/>
</dbReference>
<evidence type="ECO:0000313" key="7">
    <source>
        <dbReference type="EMBL" id="KAG2182290.1"/>
    </source>
</evidence>
<accession>A0A8H7PYK7</accession>
<evidence type="ECO:0000256" key="4">
    <source>
        <dbReference type="ARBA" id="ARBA00040604"/>
    </source>
</evidence>
<protein>
    <recommendedName>
        <fullName evidence="4">Oxidation resistance protein 1</fullName>
    </recommendedName>
</protein>
<feature type="region of interest" description="Disordered" evidence="5">
    <location>
        <begin position="50"/>
        <end position="78"/>
    </location>
</feature>